<dbReference type="OrthoDB" id="1445762at2"/>
<keyword evidence="3" id="KW-1185">Reference proteome</keyword>
<evidence type="ECO:0000313" key="3">
    <source>
        <dbReference type="Proteomes" id="UP000216339"/>
    </source>
</evidence>
<name>A0A271IWK9_9BACT</name>
<dbReference type="RefSeq" id="WP_095508735.1">
    <property type="nucleotide sequence ID" value="NZ_MQWD01000001.1"/>
</dbReference>
<dbReference type="SUPFAM" id="SSF75169">
    <property type="entry name" value="DsrEFH-like"/>
    <property type="match status" value="1"/>
</dbReference>
<keyword evidence="1" id="KW-0732">Signal</keyword>
<dbReference type="Gene3D" id="3.40.1260.10">
    <property type="entry name" value="DsrEFH-like"/>
    <property type="match status" value="1"/>
</dbReference>
<reference evidence="2 3" key="1">
    <citation type="submission" date="2016-11" db="EMBL/GenBank/DDBJ databases">
        <title>Study of marine rhodopsin-containing bacteria.</title>
        <authorList>
            <person name="Yoshizawa S."/>
            <person name="Kumagai Y."/>
            <person name="Kogure K."/>
        </authorList>
    </citation>
    <scope>NUCLEOTIDE SEQUENCE [LARGE SCALE GENOMIC DNA]</scope>
    <source>
        <strain evidence="2 3">SAORIC-28</strain>
    </source>
</reference>
<evidence type="ECO:0000313" key="2">
    <source>
        <dbReference type="EMBL" id="PAP75105.1"/>
    </source>
</evidence>
<dbReference type="Proteomes" id="UP000216339">
    <property type="component" value="Unassembled WGS sequence"/>
</dbReference>
<dbReference type="PANTHER" id="PTHR37691:SF1">
    <property type="entry name" value="BLR3518 PROTEIN"/>
    <property type="match status" value="1"/>
</dbReference>
<dbReference type="PANTHER" id="PTHR37691">
    <property type="entry name" value="BLR3518 PROTEIN"/>
    <property type="match status" value="1"/>
</dbReference>
<proteinExistence type="predicted"/>
<protein>
    <submittedName>
        <fullName evidence="2">Uncharacterized protein</fullName>
    </submittedName>
</protein>
<dbReference type="EMBL" id="MQWD01000001">
    <property type="protein sequence ID" value="PAP75105.1"/>
    <property type="molecule type" value="Genomic_DNA"/>
</dbReference>
<organism evidence="2 3">
    <name type="scientific">Rubrivirga marina</name>
    <dbReference type="NCBI Taxonomy" id="1196024"/>
    <lineage>
        <taxon>Bacteria</taxon>
        <taxon>Pseudomonadati</taxon>
        <taxon>Rhodothermota</taxon>
        <taxon>Rhodothermia</taxon>
        <taxon>Rhodothermales</taxon>
        <taxon>Rubricoccaceae</taxon>
        <taxon>Rubrivirga</taxon>
    </lineage>
</organism>
<dbReference type="InterPro" id="IPR003787">
    <property type="entry name" value="Sulphur_relay_DsrE/F-like"/>
</dbReference>
<evidence type="ECO:0000256" key="1">
    <source>
        <dbReference type="SAM" id="SignalP"/>
    </source>
</evidence>
<feature type="signal peptide" evidence="1">
    <location>
        <begin position="1"/>
        <end position="19"/>
    </location>
</feature>
<feature type="chain" id="PRO_5013352212" evidence="1">
    <location>
        <begin position="20"/>
        <end position="150"/>
    </location>
</feature>
<gene>
    <name evidence="2" type="ORF">BSZ37_00900</name>
</gene>
<dbReference type="Pfam" id="PF02635">
    <property type="entry name" value="DsrE"/>
    <property type="match status" value="1"/>
</dbReference>
<accession>A0A271IWK9</accession>
<sequence length="150" mass="15333">MPRFLLLLLVMVAAPAALAQPDTTAAPSDPVGRPTYAAPEGVVFLVREPQHARAAIRTAAELRERPAYAEVPVELVVCGGGSRALLADAPDAAALVESAAAGGVRLLACGMSLDNLGIDPAALAPGVDVVPNGLLYALDRQAEGFLSVEL</sequence>
<dbReference type="AlphaFoldDB" id="A0A271IWK9"/>
<dbReference type="InterPro" id="IPR027396">
    <property type="entry name" value="DsrEFH-like"/>
</dbReference>
<comment type="caution">
    <text evidence="2">The sequence shown here is derived from an EMBL/GenBank/DDBJ whole genome shotgun (WGS) entry which is preliminary data.</text>
</comment>